<keyword evidence="4" id="KW-0449">Lipoprotein</keyword>
<evidence type="ECO:0000256" key="3">
    <source>
        <dbReference type="ARBA" id="ARBA00023237"/>
    </source>
</evidence>
<dbReference type="PANTHER" id="PTHR37482">
    <property type="entry name" value="OUTER MEMBRANE PROTEIN ASSEMBLY FACTOR BAME"/>
    <property type="match status" value="1"/>
</dbReference>
<keyword evidence="9" id="KW-1185">Reference proteome</keyword>
<comment type="function">
    <text evidence="4">Part of the outer membrane protein assembly complex, which is involved in assembly and insertion of beta-barrel proteins into the outer membrane.</text>
</comment>
<dbReference type="PANTHER" id="PTHR37482:SF1">
    <property type="entry name" value="OUTER MEMBRANE PROTEIN ASSEMBLY FACTOR BAME"/>
    <property type="match status" value="1"/>
</dbReference>
<dbReference type="OrthoDB" id="9808250at2"/>
<protein>
    <recommendedName>
        <fullName evidence="4">Outer membrane protein assembly factor BamE</fullName>
    </recommendedName>
</protein>
<evidence type="ECO:0000256" key="4">
    <source>
        <dbReference type="HAMAP-Rule" id="MF_00925"/>
    </source>
</evidence>
<dbReference type="InterPro" id="IPR026592">
    <property type="entry name" value="BamE"/>
</dbReference>
<evidence type="ECO:0000256" key="2">
    <source>
        <dbReference type="ARBA" id="ARBA00023136"/>
    </source>
</evidence>
<dbReference type="GO" id="GO:0051205">
    <property type="term" value="P:protein insertion into membrane"/>
    <property type="evidence" value="ECO:0007669"/>
    <property type="project" value="UniProtKB-UniRule"/>
</dbReference>
<evidence type="ECO:0000256" key="6">
    <source>
        <dbReference type="SAM" id="SignalP"/>
    </source>
</evidence>
<evidence type="ECO:0000313" key="9">
    <source>
        <dbReference type="Proteomes" id="UP000198640"/>
    </source>
</evidence>
<dbReference type="GO" id="GO:0030674">
    <property type="term" value="F:protein-macromolecule adaptor activity"/>
    <property type="evidence" value="ECO:0007669"/>
    <property type="project" value="TreeGrafter"/>
</dbReference>
<dbReference type="STRING" id="44576.SAMN05421881_100390"/>
<comment type="subunit">
    <text evidence="4">Part of the Bam complex.</text>
</comment>
<dbReference type="AlphaFoldDB" id="A0A1H3CQQ0"/>
<keyword evidence="4" id="KW-0564">Palmitate</keyword>
<keyword evidence="1 4" id="KW-0732">Signal</keyword>
<dbReference type="HAMAP" id="MF_00925">
    <property type="entry name" value="OM_assembly_BamE"/>
    <property type="match status" value="1"/>
</dbReference>
<dbReference type="InterPro" id="IPR037873">
    <property type="entry name" value="BamE-like"/>
</dbReference>
<name>A0A1H3CQQ0_9PROT</name>
<comment type="subcellular location">
    <subcellularLocation>
        <location evidence="4">Cell outer membrane</location>
        <topology evidence="4">Lipid-anchor</topology>
    </subcellularLocation>
</comment>
<reference evidence="8 9" key="1">
    <citation type="submission" date="2016-10" db="EMBL/GenBank/DDBJ databases">
        <authorList>
            <person name="de Groot N.N."/>
        </authorList>
    </citation>
    <scope>NUCLEOTIDE SEQUENCE [LARGE SCALE GENOMIC DNA]</scope>
    <source>
        <strain evidence="8 9">Nm1</strain>
    </source>
</reference>
<dbReference type="GO" id="GO:0043165">
    <property type="term" value="P:Gram-negative-bacterium-type cell outer membrane assembly"/>
    <property type="evidence" value="ECO:0007669"/>
    <property type="project" value="UniProtKB-UniRule"/>
</dbReference>
<feature type="signal peptide" evidence="6">
    <location>
        <begin position="1"/>
        <end position="21"/>
    </location>
</feature>
<dbReference type="Proteomes" id="UP000198640">
    <property type="component" value="Unassembled WGS sequence"/>
</dbReference>
<dbReference type="RefSeq" id="WP_090411404.1">
    <property type="nucleotide sequence ID" value="NZ_FNOY01000003.1"/>
</dbReference>
<feature type="domain" description="Outer membrane protein assembly factor BamE" evidence="7">
    <location>
        <begin position="33"/>
        <end position="102"/>
    </location>
</feature>
<keyword evidence="2 4" id="KW-0472">Membrane</keyword>
<keyword evidence="3 4" id="KW-0998">Cell outer membrane</keyword>
<dbReference type="PROSITE" id="PS51257">
    <property type="entry name" value="PROKAR_LIPOPROTEIN"/>
    <property type="match status" value="1"/>
</dbReference>
<organism evidence="8 9">
    <name type="scientific">Nitrosomonas halophila</name>
    <dbReference type="NCBI Taxonomy" id="44576"/>
    <lineage>
        <taxon>Bacteria</taxon>
        <taxon>Pseudomonadati</taxon>
        <taxon>Pseudomonadota</taxon>
        <taxon>Betaproteobacteria</taxon>
        <taxon>Nitrosomonadales</taxon>
        <taxon>Nitrosomonadaceae</taxon>
        <taxon>Nitrosomonas</taxon>
    </lineage>
</organism>
<feature type="region of interest" description="Disordered" evidence="5">
    <location>
        <begin position="120"/>
        <end position="144"/>
    </location>
</feature>
<gene>
    <name evidence="4" type="primary">bamE</name>
    <name evidence="8" type="ORF">SAMN05421881_100390</name>
</gene>
<evidence type="ECO:0000256" key="1">
    <source>
        <dbReference type="ARBA" id="ARBA00022729"/>
    </source>
</evidence>
<accession>A0A1H3CQQ0</accession>
<dbReference type="InterPro" id="IPR007450">
    <property type="entry name" value="BamE_dom"/>
</dbReference>
<proteinExistence type="inferred from homology"/>
<dbReference type="GO" id="GO:1990063">
    <property type="term" value="C:Bam protein complex"/>
    <property type="evidence" value="ECO:0007669"/>
    <property type="project" value="TreeGrafter"/>
</dbReference>
<evidence type="ECO:0000256" key="5">
    <source>
        <dbReference type="SAM" id="MobiDB-lite"/>
    </source>
</evidence>
<dbReference type="Gene3D" id="3.30.1450.10">
    <property type="match status" value="1"/>
</dbReference>
<feature type="chain" id="PRO_5011803922" description="Outer membrane protein assembly factor BamE" evidence="6">
    <location>
        <begin position="22"/>
        <end position="160"/>
    </location>
</feature>
<evidence type="ECO:0000313" key="8">
    <source>
        <dbReference type="EMBL" id="SDX56481.1"/>
    </source>
</evidence>
<evidence type="ECO:0000259" key="7">
    <source>
        <dbReference type="Pfam" id="PF04355"/>
    </source>
</evidence>
<dbReference type="Pfam" id="PF04355">
    <property type="entry name" value="BamE"/>
    <property type="match status" value="1"/>
</dbReference>
<sequence>MRALLPRLLLLSLFLSSCTYLPPFPYKIDIQQGNVVDEEMVNKLKPGMTRSQVRFALGTPLVMDAFHNNRWDYIYRYAPKSRLAENQRLTVFFESDRLVRIEGDFPQPPAFRESFSIIPGSGQGFGPIADPRGETEEESDSGRSIDFMKENQLEFYKGTQ</sequence>
<dbReference type="EMBL" id="FNOY01000003">
    <property type="protein sequence ID" value="SDX56481.1"/>
    <property type="molecule type" value="Genomic_DNA"/>
</dbReference>
<comment type="similarity">
    <text evidence="4">Belongs to the BamE family.</text>
</comment>